<evidence type="ECO:0000313" key="5">
    <source>
        <dbReference type="Proteomes" id="UP000280792"/>
    </source>
</evidence>
<dbReference type="PANTHER" id="PTHR35936">
    <property type="entry name" value="MEMBRANE-BOUND LYTIC MUREIN TRANSGLYCOSYLASE F"/>
    <property type="match status" value="1"/>
</dbReference>
<dbReference type="EMBL" id="QWEZ01000002">
    <property type="protein sequence ID" value="RRJ82734.1"/>
    <property type="molecule type" value="Genomic_DNA"/>
</dbReference>
<reference evidence="4 5" key="2">
    <citation type="submission" date="2018-12" db="EMBL/GenBank/DDBJ databases">
        <title>Simiduia agarivorans gen. nov., sp. nov., a marine, agarolytic bacterium isolated from shallow coastal water from Keelung, Taiwan.</title>
        <authorList>
            <person name="Shieh W.Y."/>
        </authorList>
    </citation>
    <scope>NUCLEOTIDE SEQUENCE [LARGE SCALE GENOMIC DNA]</scope>
    <source>
        <strain evidence="4 5">GTF-13</strain>
    </source>
</reference>
<dbReference type="Proteomes" id="UP000280792">
    <property type="component" value="Unassembled WGS sequence"/>
</dbReference>
<comment type="caution">
    <text evidence="4">The sequence shown here is derived from an EMBL/GenBank/DDBJ whole genome shotgun (WGS) entry which is preliminary data.</text>
</comment>
<evidence type="ECO:0000256" key="2">
    <source>
        <dbReference type="ARBA" id="ARBA00022729"/>
    </source>
</evidence>
<protein>
    <recommendedName>
        <fullName evidence="3">Solute-binding protein family 3/N-terminal domain-containing protein</fullName>
    </recommendedName>
</protein>
<evidence type="ECO:0000313" key="4">
    <source>
        <dbReference type="EMBL" id="RRJ82734.1"/>
    </source>
</evidence>
<dbReference type="Gene3D" id="3.40.190.10">
    <property type="entry name" value="Periplasmic binding protein-like II"/>
    <property type="match status" value="2"/>
</dbReference>
<dbReference type="AlphaFoldDB" id="A0A3P3VK26"/>
<reference evidence="4 5" key="1">
    <citation type="submission" date="2018-08" db="EMBL/GenBank/DDBJ databases">
        <authorList>
            <person name="Khan S.A."/>
        </authorList>
    </citation>
    <scope>NUCLEOTIDE SEQUENCE [LARGE SCALE GENOMIC DNA]</scope>
    <source>
        <strain evidence="4 5">GTF-13</strain>
    </source>
</reference>
<dbReference type="PANTHER" id="PTHR35936:SF6">
    <property type="entry name" value="AMINO ACID ABC TRANSPORTER SUBSTRATE-BINDING PAAT FAMILY PROTEIN"/>
    <property type="match status" value="1"/>
</dbReference>
<name>A0A3P3VK26_9GAMM</name>
<comment type="similarity">
    <text evidence="1">Belongs to the bacterial solute-binding protein 3 family.</text>
</comment>
<dbReference type="InterPro" id="IPR001638">
    <property type="entry name" value="Solute-binding_3/MltF_N"/>
</dbReference>
<proteinExistence type="inferred from homology"/>
<feature type="domain" description="Solute-binding protein family 3/N-terminal" evidence="3">
    <location>
        <begin position="49"/>
        <end position="256"/>
    </location>
</feature>
<dbReference type="SUPFAM" id="SSF53850">
    <property type="entry name" value="Periplasmic binding protein-like II"/>
    <property type="match status" value="1"/>
</dbReference>
<keyword evidence="2" id="KW-0732">Signal</keyword>
<gene>
    <name evidence="4" type="ORF">D0544_12825</name>
</gene>
<evidence type="ECO:0000256" key="1">
    <source>
        <dbReference type="ARBA" id="ARBA00010333"/>
    </source>
</evidence>
<keyword evidence="5" id="KW-1185">Reference proteome</keyword>
<sequence>MSMPGKRVQGGKQARGRAGLCQALLSLLLFTLLLLCVPVRAEPVLTMGYVEFPPFFFTDARGQAQGTIIEMARKVTQRAGYQLNPVYFPPRRMEKSLAEGRIDLWIGLDTFELMAHNTLSSKTVVSTIELRAYHKPGKPPISHLDQLAGSQVGVYFGYSYGGWMKRIQDPASGIEPVFVRIRSQAARMLTSDRIDYLLDYRGPFESQVDSNITGYLEYETLATYNLYFVLSRKRPDTYQLMSQLENAWRQLKREGEI</sequence>
<accession>A0A3P3VK26</accession>
<evidence type="ECO:0000259" key="3">
    <source>
        <dbReference type="Pfam" id="PF00497"/>
    </source>
</evidence>
<dbReference type="Pfam" id="PF00497">
    <property type="entry name" value="SBP_bac_3"/>
    <property type="match status" value="1"/>
</dbReference>
<organism evidence="4 5">
    <name type="scientific">Aestuariirhabdus litorea</name>
    <dbReference type="NCBI Taxonomy" id="2528527"/>
    <lineage>
        <taxon>Bacteria</taxon>
        <taxon>Pseudomonadati</taxon>
        <taxon>Pseudomonadota</taxon>
        <taxon>Gammaproteobacteria</taxon>
        <taxon>Oceanospirillales</taxon>
        <taxon>Aestuariirhabdaceae</taxon>
        <taxon>Aestuariirhabdus</taxon>
    </lineage>
</organism>